<dbReference type="InterPro" id="IPR038717">
    <property type="entry name" value="Tc1-like_DDE_dom"/>
</dbReference>
<dbReference type="Gene3D" id="3.30.420.10">
    <property type="entry name" value="Ribonuclease H-like superfamily/Ribonuclease H"/>
    <property type="match status" value="1"/>
</dbReference>
<protein>
    <recommendedName>
        <fullName evidence="1">Tc1-like transposase DDE domain-containing protein</fullName>
    </recommendedName>
</protein>
<reference evidence="3" key="1">
    <citation type="submission" date="2017-01" db="EMBL/GenBank/DDBJ databases">
        <title>Comparative genomics of anhydrobiosis in the tardigrade Hypsibius dujardini.</title>
        <authorList>
            <person name="Yoshida Y."/>
            <person name="Koutsovoulos G."/>
            <person name="Laetsch D."/>
            <person name="Stevens L."/>
            <person name="Kumar S."/>
            <person name="Horikawa D."/>
            <person name="Ishino K."/>
            <person name="Komine S."/>
            <person name="Tomita M."/>
            <person name="Blaxter M."/>
            <person name="Arakawa K."/>
        </authorList>
    </citation>
    <scope>NUCLEOTIDE SEQUENCE [LARGE SCALE GENOMIC DNA]</scope>
    <source>
        <strain evidence="3">Z151</strain>
    </source>
</reference>
<dbReference type="EMBL" id="MTYJ01000027">
    <property type="protein sequence ID" value="OQV20875.1"/>
    <property type="molecule type" value="Genomic_DNA"/>
</dbReference>
<dbReference type="GO" id="GO:0003676">
    <property type="term" value="F:nucleic acid binding"/>
    <property type="evidence" value="ECO:0007669"/>
    <property type="project" value="InterPro"/>
</dbReference>
<dbReference type="OrthoDB" id="10042427at2759"/>
<dbReference type="PANTHER" id="PTHR46060:SF1">
    <property type="entry name" value="MARINER MOS1 TRANSPOSASE-LIKE PROTEIN"/>
    <property type="match status" value="1"/>
</dbReference>
<dbReference type="InterPro" id="IPR036397">
    <property type="entry name" value="RNaseH_sf"/>
</dbReference>
<feature type="domain" description="Tc1-like transposase DDE" evidence="1">
    <location>
        <begin position="34"/>
        <end position="117"/>
    </location>
</feature>
<keyword evidence="3" id="KW-1185">Reference proteome</keyword>
<dbReference type="PANTHER" id="PTHR46060">
    <property type="entry name" value="MARINER MOS1 TRANSPOSASE-LIKE PROTEIN"/>
    <property type="match status" value="1"/>
</dbReference>
<comment type="caution">
    <text evidence="2">The sequence shown here is derived from an EMBL/GenBank/DDBJ whole genome shotgun (WGS) entry which is preliminary data.</text>
</comment>
<proteinExistence type="predicted"/>
<dbReference type="Proteomes" id="UP000192578">
    <property type="component" value="Unassembled WGS sequence"/>
</dbReference>
<evidence type="ECO:0000313" key="2">
    <source>
        <dbReference type="EMBL" id="OQV20875.1"/>
    </source>
</evidence>
<organism evidence="2 3">
    <name type="scientific">Hypsibius exemplaris</name>
    <name type="common">Freshwater tardigrade</name>
    <dbReference type="NCBI Taxonomy" id="2072580"/>
    <lineage>
        <taxon>Eukaryota</taxon>
        <taxon>Metazoa</taxon>
        <taxon>Ecdysozoa</taxon>
        <taxon>Tardigrada</taxon>
        <taxon>Eutardigrada</taxon>
        <taxon>Parachela</taxon>
        <taxon>Hypsibioidea</taxon>
        <taxon>Hypsibiidae</taxon>
        <taxon>Hypsibius</taxon>
    </lineage>
</organism>
<evidence type="ECO:0000313" key="3">
    <source>
        <dbReference type="Proteomes" id="UP000192578"/>
    </source>
</evidence>
<accession>A0A1W0X0B6</accession>
<dbReference type="AlphaFoldDB" id="A0A1W0X0B6"/>
<dbReference type="Pfam" id="PF13358">
    <property type="entry name" value="DDE_3"/>
    <property type="match status" value="1"/>
</dbReference>
<dbReference type="InterPro" id="IPR052709">
    <property type="entry name" value="Transposase-MT_Hybrid"/>
</dbReference>
<sequence length="158" mass="18208">MFIVFFNSSGVVSILKLVPTPGRRTINAVYYVKTCLKKLVRKLRKKRGKTRLRGLKLHHDNASSHTCSLITDFLQQEGLKLLPHPPYSPDLTPCDFYLFPKLKECLRGKLFDTEKELDAAVHCRLQELSKNGFSPVFRAWLSRCEKCIQFGGDYFEGR</sequence>
<evidence type="ECO:0000259" key="1">
    <source>
        <dbReference type="Pfam" id="PF13358"/>
    </source>
</evidence>
<gene>
    <name evidence="2" type="ORF">BV898_05217</name>
</gene>
<name>A0A1W0X0B6_HYPEX</name>